<comment type="caution">
    <text evidence="2">The sequence shown here is derived from an EMBL/GenBank/DDBJ whole genome shotgun (WGS) entry which is preliminary data.</text>
</comment>
<accession>A0A3M6U315</accession>
<dbReference type="Proteomes" id="UP000275408">
    <property type="component" value="Unassembled WGS sequence"/>
</dbReference>
<evidence type="ECO:0000313" key="2">
    <source>
        <dbReference type="EMBL" id="RMX48083.1"/>
    </source>
</evidence>
<reference evidence="2 3" key="1">
    <citation type="journal article" date="2018" name="Sci. Rep.">
        <title>Comparative analysis of the Pocillopora damicornis genome highlights role of immune system in coral evolution.</title>
        <authorList>
            <person name="Cunning R."/>
            <person name="Bay R.A."/>
            <person name="Gillette P."/>
            <person name="Baker A.C."/>
            <person name="Traylor-Knowles N."/>
        </authorList>
    </citation>
    <scope>NUCLEOTIDE SEQUENCE [LARGE SCALE GENOMIC DNA]</scope>
    <source>
        <strain evidence="2">RSMAS</strain>
        <tissue evidence="2">Whole animal</tissue>
    </source>
</reference>
<dbReference type="PANTHER" id="PTHR36299:SF2">
    <property type="entry name" value="DUF4773 DOMAIN-CONTAINING PROTEIN"/>
    <property type="match status" value="1"/>
</dbReference>
<organism evidence="2 3">
    <name type="scientific">Pocillopora damicornis</name>
    <name type="common">Cauliflower coral</name>
    <name type="synonym">Millepora damicornis</name>
    <dbReference type="NCBI Taxonomy" id="46731"/>
    <lineage>
        <taxon>Eukaryota</taxon>
        <taxon>Metazoa</taxon>
        <taxon>Cnidaria</taxon>
        <taxon>Anthozoa</taxon>
        <taxon>Hexacorallia</taxon>
        <taxon>Scleractinia</taxon>
        <taxon>Astrocoeniina</taxon>
        <taxon>Pocilloporidae</taxon>
        <taxon>Pocillopora</taxon>
    </lineage>
</organism>
<protein>
    <recommendedName>
        <fullName evidence="1">DUF4773 domain-containing protein</fullName>
    </recommendedName>
</protein>
<dbReference type="InterPro" id="IPR031941">
    <property type="entry name" value="DUF4773"/>
</dbReference>
<feature type="domain" description="DUF4773" evidence="1">
    <location>
        <begin position="57"/>
        <end position="172"/>
    </location>
</feature>
<keyword evidence="3" id="KW-1185">Reference proteome</keyword>
<dbReference type="OrthoDB" id="5952164at2759"/>
<feature type="domain" description="DUF4773" evidence="1">
    <location>
        <begin position="236"/>
        <end position="335"/>
    </location>
</feature>
<name>A0A3M6U315_POCDA</name>
<evidence type="ECO:0000313" key="3">
    <source>
        <dbReference type="Proteomes" id="UP000275408"/>
    </source>
</evidence>
<gene>
    <name evidence="2" type="ORF">pdam_00002595</name>
</gene>
<dbReference type="STRING" id="46731.A0A3M6U315"/>
<dbReference type="EMBL" id="RCHS01002311">
    <property type="protein sequence ID" value="RMX48083.1"/>
    <property type="molecule type" value="Genomic_DNA"/>
</dbReference>
<evidence type="ECO:0000259" key="1">
    <source>
        <dbReference type="Pfam" id="PF15998"/>
    </source>
</evidence>
<dbReference type="Pfam" id="PF15998">
    <property type="entry name" value="DUF4773"/>
    <property type="match status" value="2"/>
</dbReference>
<dbReference type="AlphaFoldDB" id="A0A3M6U315"/>
<proteinExistence type="predicted"/>
<dbReference type="PANTHER" id="PTHR36299">
    <property type="entry name" value="AGAP008005-PA"/>
    <property type="match status" value="1"/>
</dbReference>
<sequence>MESQSQLVRILHNTMARFIVVIAFLAFCNIVYALPTWENEDEADFSSSSLQITRRRCSCSDDHHKCGCCLQIRAPAFQNYDEADVCMNSSFVPSPLAVDFFMMWNKRKVFNRTVSDSRPRPACFDIPRLNYGKACVKFTKITIKRDHTGGCAALELKSRHSGRDIPLGCFFFHGRDGHGVDMETFLDPASFMSLLKNVFQASKENQIDSISLLANPPKETLDGDVTEVMAVDKASCQCSKAPAQCDCCAEFKIFGHSVKACAHADIDSTGQGFDLALIINGHTIFKKHISIRDPPEICHTFHLFTFSVKACLKITQVSLKPGHTGACLELDVSRAKLSLGCFYGASYLGSGERIE</sequence>